<gene>
    <name evidence="5" type="ORF">LCGC14_0307790</name>
</gene>
<dbReference type="GO" id="GO:0005506">
    <property type="term" value="F:iron ion binding"/>
    <property type="evidence" value="ECO:0007669"/>
    <property type="project" value="InterPro"/>
</dbReference>
<feature type="domain" description="Aldehyde oxidase/xanthine dehydrogenase a/b hammerhead" evidence="4">
    <location>
        <begin position="56"/>
        <end position="184"/>
    </location>
</feature>
<dbReference type="InterPro" id="IPR036856">
    <property type="entry name" value="Ald_Oxase/Xan_DH_a/b_sf"/>
</dbReference>
<dbReference type="Gene3D" id="3.30.365.10">
    <property type="entry name" value="Aldehyde oxidase/xanthine dehydrogenase, molybdopterin binding domain"/>
    <property type="match status" value="4"/>
</dbReference>
<dbReference type="EMBL" id="LAZR01000198">
    <property type="protein sequence ID" value="KKN82592.1"/>
    <property type="molecule type" value="Genomic_DNA"/>
</dbReference>
<accession>A0A0F9U5L6</accession>
<evidence type="ECO:0000313" key="5">
    <source>
        <dbReference type="EMBL" id="KKN82592.1"/>
    </source>
</evidence>
<name>A0A0F9U5L6_9ZZZZ</name>
<dbReference type="SMART" id="SM01008">
    <property type="entry name" value="Ald_Xan_dh_C"/>
    <property type="match status" value="1"/>
</dbReference>
<dbReference type="SUPFAM" id="SSF54665">
    <property type="entry name" value="CO dehydrogenase molybdoprotein N-domain-like"/>
    <property type="match status" value="1"/>
</dbReference>
<proteinExistence type="predicted"/>
<evidence type="ECO:0000256" key="3">
    <source>
        <dbReference type="SAM" id="MobiDB-lite"/>
    </source>
</evidence>
<keyword evidence="2" id="KW-0560">Oxidoreductase</keyword>
<dbReference type="AlphaFoldDB" id="A0A0F9U5L6"/>
<evidence type="ECO:0000256" key="2">
    <source>
        <dbReference type="ARBA" id="ARBA00023002"/>
    </source>
</evidence>
<dbReference type="SUPFAM" id="SSF56003">
    <property type="entry name" value="Molybdenum cofactor-binding domain"/>
    <property type="match status" value="1"/>
</dbReference>
<comment type="caution">
    <text evidence="5">The sequence shown here is derived from an EMBL/GenBank/DDBJ whole genome shotgun (WGS) entry which is preliminary data.</text>
</comment>
<dbReference type="PANTHER" id="PTHR11908">
    <property type="entry name" value="XANTHINE DEHYDROGENASE"/>
    <property type="match status" value="1"/>
</dbReference>
<dbReference type="Pfam" id="PF02738">
    <property type="entry name" value="MoCoBD_1"/>
    <property type="match status" value="1"/>
</dbReference>
<dbReference type="Pfam" id="PF01315">
    <property type="entry name" value="Ald_Xan_dh_C"/>
    <property type="match status" value="1"/>
</dbReference>
<feature type="region of interest" description="Disordered" evidence="3">
    <location>
        <begin position="1"/>
        <end position="29"/>
    </location>
</feature>
<feature type="compositionally biased region" description="Low complexity" evidence="3">
    <location>
        <begin position="1"/>
        <end position="15"/>
    </location>
</feature>
<dbReference type="InterPro" id="IPR008274">
    <property type="entry name" value="AldOxase/xan_DH_MoCoBD1"/>
</dbReference>
<evidence type="ECO:0000259" key="4">
    <source>
        <dbReference type="SMART" id="SM01008"/>
    </source>
</evidence>
<dbReference type="InterPro" id="IPR037165">
    <property type="entry name" value="AldOxase/xan_DH_Mopterin-bd_sf"/>
</dbReference>
<protein>
    <recommendedName>
        <fullName evidence="4">Aldehyde oxidase/xanthine dehydrogenase a/b hammerhead domain-containing protein</fullName>
    </recommendedName>
</protein>
<sequence>MTETMTSASADSTTARNSDVPIPREHSPADLKAITEKLFRHIGRPVERKEDARLVTGQGRFTDDFRLPGQAYAAIVRSPYPHARILGIDSADAVASPGVLLVLTGEDASKDGLTPIPHNPVPSTDFDMKLTAADGSKAFIGPHHLLPTDKVRHVGEAVAIVVAETQTEALDGAELVAVDYEILPHVVHSEEAIGEGAASVWDEVPDNCFIDSRFGDWQATDQAFADAAHVVSAKFHIGRVTAVPLEPRSALADYDPETGRYVLYAGSGGAVRQKRELATVLGIEQRRLRVLSYDVGGNFGARNRVYPEFGLVLWASEKLQRPVKYTATRSEAFLTDYQGRDLVTTVELALGEDGSFLALRADNISNVGARCVSLSPLSKGAGLITGSYRIPAASLRARAVFTNTMCTQAYRSSGRPEVTFAIERLVEIAARELGMDAVELRRRNLVPPEAMPYTNAVGSVYDSGEYEANMDRVLTLAEWQDFESRRTETAKRGKWLGRGLAHYVESSIGTPKERAEITVRPDGSVEVVIGTQPSGQGHETSFAQVVADMLDLPVEDIDIVLGDTDIVSVGGGSHSGRSMRHAGTVMAMASADLVAEGRRRAADLFDEPEDSVVFADGRFVIPDTNHAVDLVQLARDTAETHGPLRAARTNEMHTPVFPNGAAVCEVEVDPQTGLVEITRYASVDDVGRCINPLIVHGQTHGGIAQGVGQAMWEQCHVDSDTGQPMSGSFMDYGMPRSDNMPSFTCEIAEVISPTNPLGIKAGGEGGTTPALASVMNAVLDALKHTGVVDLPMPLTPLTVWTAIRGATGQTDQKMTGSR</sequence>
<dbReference type="Pfam" id="PF20256">
    <property type="entry name" value="MoCoBD_2"/>
    <property type="match status" value="1"/>
</dbReference>
<dbReference type="PANTHER" id="PTHR11908:SF132">
    <property type="entry name" value="ALDEHYDE OXIDASE 1-RELATED"/>
    <property type="match status" value="1"/>
</dbReference>
<dbReference type="Gene3D" id="3.90.1170.50">
    <property type="entry name" value="Aldehyde oxidase/xanthine dehydrogenase, a/b hammerhead"/>
    <property type="match status" value="1"/>
</dbReference>
<dbReference type="InterPro" id="IPR016208">
    <property type="entry name" value="Ald_Oxase/xanthine_DH-like"/>
</dbReference>
<evidence type="ECO:0000256" key="1">
    <source>
        <dbReference type="ARBA" id="ARBA00022505"/>
    </source>
</evidence>
<dbReference type="InterPro" id="IPR046867">
    <property type="entry name" value="AldOxase/xan_DH_MoCoBD2"/>
</dbReference>
<organism evidence="5">
    <name type="scientific">marine sediment metagenome</name>
    <dbReference type="NCBI Taxonomy" id="412755"/>
    <lineage>
        <taxon>unclassified sequences</taxon>
        <taxon>metagenomes</taxon>
        <taxon>ecological metagenomes</taxon>
    </lineage>
</organism>
<dbReference type="InterPro" id="IPR000674">
    <property type="entry name" value="Ald_Oxase/Xan_DH_a/b"/>
</dbReference>
<dbReference type="GO" id="GO:0016491">
    <property type="term" value="F:oxidoreductase activity"/>
    <property type="evidence" value="ECO:0007669"/>
    <property type="project" value="UniProtKB-KW"/>
</dbReference>
<reference evidence="5" key="1">
    <citation type="journal article" date="2015" name="Nature">
        <title>Complex archaea that bridge the gap between prokaryotes and eukaryotes.</title>
        <authorList>
            <person name="Spang A."/>
            <person name="Saw J.H."/>
            <person name="Jorgensen S.L."/>
            <person name="Zaremba-Niedzwiedzka K."/>
            <person name="Martijn J."/>
            <person name="Lind A.E."/>
            <person name="van Eijk R."/>
            <person name="Schleper C."/>
            <person name="Guy L."/>
            <person name="Ettema T.J."/>
        </authorList>
    </citation>
    <scope>NUCLEOTIDE SEQUENCE</scope>
</reference>
<keyword evidence="1" id="KW-0500">Molybdenum</keyword>